<dbReference type="SMART" id="SM00248">
    <property type="entry name" value="ANK"/>
    <property type="match status" value="10"/>
</dbReference>
<dbReference type="SUPFAM" id="SSF49265">
    <property type="entry name" value="Fibronectin type III"/>
    <property type="match status" value="1"/>
</dbReference>
<dbReference type="SUPFAM" id="SSF48403">
    <property type="entry name" value="Ankyrin repeat"/>
    <property type="match status" value="2"/>
</dbReference>
<evidence type="ECO:0000256" key="1">
    <source>
        <dbReference type="ARBA" id="ARBA00022737"/>
    </source>
</evidence>
<keyword evidence="5" id="KW-1133">Transmembrane helix</keyword>
<feature type="transmembrane region" description="Helical" evidence="5">
    <location>
        <begin position="3988"/>
        <end position="4009"/>
    </location>
</feature>
<dbReference type="InterPro" id="IPR009030">
    <property type="entry name" value="Growth_fac_rcpt_cys_sf"/>
</dbReference>
<keyword evidence="1" id="KW-0677">Repeat</keyword>
<dbReference type="Pfam" id="PF00041">
    <property type="entry name" value="fn3"/>
    <property type="match status" value="1"/>
</dbReference>
<dbReference type="InterPro" id="IPR003961">
    <property type="entry name" value="FN3_dom"/>
</dbReference>
<evidence type="ECO:0000256" key="2">
    <source>
        <dbReference type="ARBA" id="ARBA00023043"/>
    </source>
</evidence>
<accession>A0AAV7Z3Z8</accession>
<dbReference type="PROSITE" id="PS50088">
    <property type="entry name" value="ANK_REPEAT"/>
    <property type="match status" value="2"/>
</dbReference>
<feature type="domain" description="Fibronectin type-III" evidence="6">
    <location>
        <begin position="417"/>
        <end position="509"/>
    </location>
</feature>
<evidence type="ECO:0000256" key="5">
    <source>
        <dbReference type="SAM" id="Phobius"/>
    </source>
</evidence>
<feature type="transmembrane region" description="Helical" evidence="5">
    <location>
        <begin position="4289"/>
        <end position="4308"/>
    </location>
</feature>
<dbReference type="InterPro" id="IPR013783">
    <property type="entry name" value="Ig-like_fold"/>
</dbReference>
<feature type="transmembrane region" description="Helical" evidence="5">
    <location>
        <begin position="4213"/>
        <end position="4236"/>
    </location>
</feature>
<dbReference type="PANTHER" id="PTHR24198:SF165">
    <property type="entry name" value="ANKYRIN REPEAT-CONTAINING PROTEIN-RELATED"/>
    <property type="match status" value="1"/>
</dbReference>
<gene>
    <name evidence="7" type="ORF">M0812_18587</name>
</gene>
<feature type="domain" description="Fibronectin type-III" evidence="6">
    <location>
        <begin position="514"/>
        <end position="615"/>
    </location>
</feature>
<feature type="transmembrane region" description="Helical" evidence="5">
    <location>
        <begin position="4320"/>
        <end position="4340"/>
    </location>
</feature>
<sequence>MSTDSDWDTLHFNARDGDLESLKKNIEINYMDPNVNKSDDWRPIHLAALNDSIDCVEYLISSGADISVTENKDRTPLHIALASSNRCIKNLLNHSKLPKLFEDLIKEDREDILLDYSIEELAFSIHFLQLNVIHFCCIYNRPKILKRAVEMGININSDSVCSHRPLHFCSIFNTTECFSILLDTEIEINAITEKKETALLLSSKYGYHENVKLLLQYNADPFLSNYVNLNAFHYAVFKDHYKCLELLLRNKKATSLFNKRSNNLVHFAVSGCAVKCLTRLQRSGANLEILNKNRKSPFDIALKHGLVPSLKWLLGQPNINLRHKYNKKDLPIQSCIKKDRPELLDLLLSSRKFNVNEKDVDGNNGLHFSVIKPTVQYTRILLKYGAKPTLVNNLGVSPFEEATEENMKLITKHKKIKPQKISFFQCINQTATTLSFTWSVPKSYESITQYRIKLTSETQKKLVNTSSDNNWEVVTRLSPDTQYSVKIKAFNYFGSSKYSKSKTITTKPATSPAPISNLTQVLPLYKSKIHAKWNSPNNNGDPILEYEIRITDLDYVSQETFFSQIKCTEFIITNRKRMTTYFIEVRSRNKFGWMTAYYICPQDNEIKFSKCTEPVYMRKCCQNYYTYYISGYIEDCELHEADADNCTHSEQAFVHLSSEKSKIMFLGNTSTTGNFRLQTPLEITNGTVELGTGFDAYDNIVRLLNGDLKILGGQNYSIEVQEGTLTVATSTITSVTLNEGTLFAEENCTISNFDTLENNVTISGSNFTTITINDASLGSGFHTIGCNVELPNSLSSVDKIKLQNNGSLTLSEDLEINYLEVVDGALNGYNVTVLDSITSDSNTHFRINSGLNLNNINSNYELQFGKIELWEGLYLKNDLQIGDLILYGDNIHPSGDITLNITDLASDTDSNINMNCDLIINGTFSGSKTGSSLTLTSENTIIFGEGSYYNYTGELKLLNSTLEIQKDLTIPNLTLSGSSPTIMGDYGLTIGDLLSINGSGDAYLQTDVTISSSGQLDGNTATGSLIIGDAVNSATLTISSSNANTFGGTIQVNTNNGQIVVHSSQSISCGKFHLHKGNFGGTGTINVSEQLQLTGTVGAPVSIFGTISLTSGFKTPILTDTTTYTIVESTGKIIINTKMTAHYNGTLNLEGTLIIDSTSQINTLKPYVGSTVAGTAQLVVYGSLEFNDQAGSATFSTDLQVSNTLVDSTNIELILSNMTLDIDDTQVIFGKLTTQNGVRILATDITITDTLKHYGENNIDANVNINTGAVLNLQGLSTVTLGSDNSLVIKGSISAASGSLLVIKNNLTIQSTTAQNLNKLELSEPNTNLQCLNALSISSELLLTDNGNKTINCDLTLTGGALIKVSSGTPTLVLPYDKTLDLQNSVIMNLNLNVQNSGTINLSNELGINNLEIAHSSSEITGSYKLTINGLFDFSFATQKSLPELVLNGSAVATASSTLLLTSISFASSFTGAYGGFLKITNNLDSAVGITINELQLAGGSSVTGSGPIIVSSDLTLTNTTTIVIDNDLTISGSVSSTHNTLVQVNSGNLLKFNSGGNSARFVLIGNLENSGSLLEVTTIVLNSSSQILGTSKIKTNHLYFHNTGDKIISTHLEITSTIGDCTEGTLEISDTFNFNDNFTINDLTLSGNGNLTGNSKTITIDNLSNNGIFTWSGSNTLLNSMYLSIYGTIESTLTEDTLTINDDSKLTINTASTTSSNVGGGINLSGTLEINKLMTIGTLIFNSGSQVTGNKRVTVSTNLQLNSGEINFNTDVDSTNTITSSSTETNLIINSSIFRFADDFNIKQLILKSSTISSTSHTIDINNKFQWEGTSTINCQKLKTSSGTIENTAETDKLIINEEKTLEFTSLSSVPDNLQGTIDISGTLKTEIPFTIINLNLDASGEITGTDKITITNMDFLNTGNKIISTHLEITSTIGDCTEGTLEISDTFNFNDDFTINDLTLSGNGNLTGNSKTITIDNLSNNGKFTWSGSNTLLNSMYLSIYGTIESTLTEDTLTINDDSKLTINTASTTSSNVGGGINLSGTLEINKLMTIGTLIFNSGSQVTGNQRVTVSNNLQLNSGEINFNTDVDSTNTITSSSTEANLIINSTETDKLIINEEKTLEFTSLSSVPDNLQGTIDISGTLKTEIPFTIINLNLDTSGEITGTDKITITNMDFLNTGNKIISTHLEITSTIGDCTEGTLEISDTFNFNDNFTINDLTLSGNGNLTGNSKTITIDNLSNNGIFTWSGSNTLLNSIYLSIYGTIESTSTEDTLTINDDSKLTINTASTTSSNVSGKINLSGTLEINKLMTIGTLIFNSGSQVTGNQRVTVSNNLQLNSGEINFNTDVDSTNTITSSSTEANLIINSSIFRFADDFNIKQLILKSSTISSTSHTIDINNKFQWEGTSTINCQKLKTSSGTIENTAETDKLIINEEKTLEFTSLSSVPDNLQGTIDISGTLKTEIPFTIINLNLDTSGEITGTDKITITNMDFLNTGNKIISTHLEITSTIGDCTEGTLEISDTFNFHDDFTINDLNLTGNGYLTGNILTITNQFKFENSVNINCEKFTLNSPTKFINTDTNSELIIGNQNTFEIASGTTIQAAPLKGNLTILGTIITNQELKFETINLQDSCNLEGTADIIANSKLNFINSGIKTLNTNLISTTWTSDCPSNLTIEESTFTSPTSITIDSLSLKHNSILTGTQSLTILNNFEFSGNTEIDIQLLTIPSSSNVTNSDTSSILTIKENSKLQYQTDSTINEHSGTFNIYGIFEANPSVTINTINLYDTSQILGTANNELIISNSFKLYNNGKKQIFKNINYQGFSANSHLTEGILEFSDCDFTFHDNLEIDKLYLNKEIKLTCPDDKLNIITELNLASNNTETLIIDTDLELNENSITAISNRKIEIINSKKLINNGTIKFLSENNEIIGDNNIFENNNKILFKNSNFISDLNFINKGNLTIINSNCTFSNEFNQSQSTNPDLRFYSNENTIVEFNGLTTNFLYGDFEINGKLILQSSTAFNLEYGVTNNIQFNLINSETEIYDNSKIINAYNKIQIGEVLIEMGEIIDSTIEILSKTTLDQSNQKIINSTLILNQLTEIYGSEINLSQDSIIYFQDSDIFVHNDCSFISLDAGNENCQININSINNDQNLELLENSNLEINNLKLNFNDLSIITNDNSDFKIVNSRSTVVAQEIEFKGNLTIDNSIIEFLPISNNCNLTNIELIHENSNFTCLEQLNLNGVFEWNEGTLEFSTFNVLADNGYFTINVSGDDKEILNKEILNHHNLTINDNLNENNAAIFRNSKIQNYAYLTLHSKIESDSDQSYIKNNLNSTIDITKNSTIVNITMLNLGTLKVEIGNEFPQKLIQEKGEIMLKTSFFNNLKFIDGTITSIGTNYQKIILQKLSWTMGLFEKIQIEIKGQTYLISKNTKKLENSQLFVYGVGSSLIWKEGNIEAGSTSITNEGKFIIENPDEKLYFRKTDTQTSTFKNYGTVKLFSNTDAHLDLVFYNYNEFKMINSQISFDSFYSNYDADVTSSISLNNGTINTEYVFQHNTGELLIEEDSTITSENIIQLSSNITLERCKLDLSAEKKIKSWSNTFFEMTIEQDPNNFVGFSLQSDEIELLHTLIVNYERTLNSNREINDTYKLIDFVNNDQLTRSDIFTNDANGNSLDYICEDNQYFDLVYNSGDDDDASESGALTDISSRFVGCYVGTYNAGSRIQKCLSCDQGTYTNTYGSSVCSDCQPGSFSDIMGASACFECDYGHHQNESRATFCDPCDEGYYQDEMGGEYCKECMDGYYAENKTSITCQICKEGSYAEDRTRCIECQAGTYNPTAGKTECLACKAGTAKQSTGAIACDSCFYDEYQDETGQETCKSCPSNTITLSIKSTILEDCICTVNRYGPNGGPCLKCPEGAECFDVGIEIPDAQYGYWHSLENPYEYIECAIDEACPGGEVGKCNNELGYDGSLCSVCMQGFYKMDERCVTCPSSAIWRLVVAVFALLIFTSFLFVVAKKARAYFASFAIAFSFFQVLSVMGSLKLNWPSKITNAFHFLSIFNFNLDILATECSFTVTFYQKWVFIMLSPFTFLVLMIIIYFVAIGHSKLVCKFGAKFIDKFPNFCSQPNYKNRLFAPLYWLRYQFSRVFTHGFSEEDRKELFNNLINSYSCLLTFIYLYVSMKVLQMFQCTKGESSEGDVQYFLTENSEVLCYDSSWYKLLPWVIFFGIIYIIGIPALLLYMLNYYAKNVEDKLFDARLGLLCARYSKEWYYWELVIMTRKLIFIIFECFLNYNPFLQTGLCSLLLLISLLLQLYTQPFLAKRHNTLEFTLLIISQVILLSGMIFVSEDFSEENSRAKLAIAIIFIIWVGVCILGSMIIFEIRHRYRVNIGKDEDELEKAIDLWKGKPIIEFIKNKPSFRHFLTWISLLNKNKLNTTLELYRILNPYLSQIKVKRKSSNDHDQNNYGKGNRDISENKLDDLVIIFNKTYHNHLLSFFHLWYKKNASHLQKIAITKILLSFNNYYYKNNLFMARNSKNKKKMKLVSLKEMQNNKQTKNIDFNSKEKSNLNSDTTSDSD</sequence>
<dbReference type="InterPro" id="IPR002110">
    <property type="entry name" value="Ankyrin_rpt"/>
</dbReference>
<keyword evidence="5" id="KW-0472">Membrane</keyword>
<feature type="repeat" description="ANK" evidence="3">
    <location>
        <begin position="39"/>
        <end position="71"/>
    </location>
</feature>
<evidence type="ECO:0000259" key="6">
    <source>
        <dbReference type="PROSITE" id="PS50853"/>
    </source>
</evidence>
<comment type="caution">
    <text evidence="7">The sequence shown here is derived from an EMBL/GenBank/DDBJ whole genome shotgun (WGS) entry which is preliminary data.</text>
</comment>
<evidence type="ECO:0000256" key="4">
    <source>
        <dbReference type="SAM" id="MobiDB-lite"/>
    </source>
</evidence>
<feature type="region of interest" description="Disordered" evidence="4">
    <location>
        <begin position="4542"/>
        <end position="4570"/>
    </location>
</feature>
<name>A0AAV7Z3Z8_9EUKA</name>
<protein>
    <submittedName>
        <fullName evidence="7">Ankyrin repeat-containing protein</fullName>
    </submittedName>
</protein>
<dbReference type="InterPro" id="IPR036770">
    <property type="entry name" value="Ankyrin_rpt-contain_sf"/>
</dbReference>
<dbReference type="Gene3D" id="2.10.50.10">
    <property type="entry name" value="Tumor Necrosis Factor Receptor, subunit A, domain 2"/>
    <property type="match status" value="4"/>
</dbReference>
<feature type="transmembrane region" description="Helical" evidence="5">
    <location>
        <begin position="4075"/>
        <end position="4096"/>
    </location>
</feature>
<dbReference type="EMBL" id="JANTQA010000036">
    <property type="protein sequence ID" value="KAJ3436529.1"/>
    <property type="molecule type" value="Genomic_DNA"/>
</dbReference>
<dbReference type="PROSITE" id="PS50853">
    <property type="entry name" value="FN3"/>
    <property type="match status" value="2"/>
</dbReference>
<feature type="compositionally biased region" description="Polar residues" evidence="4">
    <location>
        <begin position="4542"/>
        <end position="4553"/>
    </location>
</feature>
<dbReference type="PROSITE" id="PS50297">
    <property type="entry name" value="ANK_REP_REGION"/>
    <property type="match status" value="1"/>
</dbReference>
<dbReference type="SMART" id="SM00060">
    <property type="entry name" value="FN3"/>
    <property type="match status" value="2"/>
</dbReference>
<evidence type="ECO:0000256" key="3">
    <source>
        <dbReference type="PROSITE-ProRule" id="PRU00023"/>
    </source>
</evidence>
<dbReference type="Gene3D" id="2.60.40.10">
    <property type="entry name" value="Immunoglobulins"/>
    <property type="match status" value="2"/>
</dbReference>
<evidence type="ECO:0000313" key="8">
    <source>
        <dbReference type="Proteomes" id="UP001146793"/>
    </source>
</evidence>
<organism evidence="7 8">
    <name type="scientific">Anaeramoeba flamelloides</name>
    <dbReference type="NCBI Taxonomy" id="1746091"/>
    <lineage>
        <taxon>Eukaryota</taxon>
        <taxon>Metamonada</taxon>
        <taxon>Anaeramoebidae</taxon>
        <taxon>Anaeramoeba</taxon>
    </lineage>
</organism>
<dbReference type="Pfam" id="PF07699">
    <property type="entry name" value="Ephrin_rec_like"/>
    <property type="match status" value="1"/>
</dbReference>
<dbReference type="SMART" id="SM01411">
    <property type="entry name" value="Ephrin_rec_like"/>
    <property type="match status" value="4"/>
</dbReference>
<dbReference type="Pfam" id="PF12796">
    <property type="entry name" value="Ank_2"/>
    <property type="match status" value="2"/>
</dbReference>
<dbReference type="SUPFAM" id="SSF57184">
    <property type="entry name" value="Growth factor receptor domain"/>
    <property type="match status" value="1"/>
</dbReference>
<keyword evidence="2 3" id="KW-0040">ANK repeat</keyword>
<dbReference type="InterPro" id="IPR036116">
    <property type="entry name" value="FN3_sf"/>
</dbReference>
<dbReference type="PANTHER" id="PTHR24198">
    <property type="entry name" value="ANKYRIN REPEAT AND PROTEIN KINASE DOMAIN-CONTAINING PROTEIN"/>
    <property type="match status" value="1"/>
</dbReference>
<feature type="transmembrane region" description="Helical" evidence="5">
    <location>
        <begin position="4352"/>
        <end position="4373"/>
    </location>
</feature>
<feature type="repeat" description="ANK" evidence="3">
    <location>
        <begin position="361"/>
        <end position="393"/>
    </location>
</feature>
<dbReference type="CDD" id="cd00063">
    <property type="entry name" value="FN3"/>
    <property type="match status" value="2"/>
</dbReference>
<feature type="transmembrane region" description="Helical" evidence="5">
    <location>
        <begin position="4154"/>
        <end position="4173"/>
    </location>
</feature>
<dbReference type="Gene3D" id="1.25.40.20">
    <property type="entry name" value="Ankyrin repeat-containing domain"/>
    <property type="match status" value="3"/>
</dbReference>
<reference evidence="7" key="1">
    <citation type="submission" date="2022-08" db="EMBL/GenBank/DDBJ databases">
        <title>Novel sulphate-reducing endosymbionts in the free-living metamonad Anaeramoeba.</title>
        <authorList>
            <person name="Jerlstrom-Hultqvist J."/>
            <person name="Cepicka I."/>
            <person name="Gallot-Lavallee L."/>
            <person name="Salas-Leiva D."/>
            <person name="Curtis B.A."/>
            <person name="Zahonova K."/>
            <person name="Pipaliya S."/>
            <person name="Dacks J."/>
            <person name="Roger A.J."/>
        </authorList>
    </citation>
    <scope>NUCLEOTIDE SEQUENCE</scope>
    <source>
        <strain evidence="7">Busselton2</strain>
    </source>
</reference>
<dbReference type="Proteomes" id="UP001146793">
    <property type="component" value="Unassembled WGS sequence"/>
</dbReference>
<keyword evidence="5" id="KW-0812">Transmembrane</keyword>
<evidence type="ECO:0000313" key="7">
    <source>
        <dbReference type="EMBL" id="KAJ3436529.1"/>
    </source>
</evidence>
<proteinExistence type="predicted"/>
<feature type="transmembrane region" description="Helical" evidence="5">
    <location>
        <begin position="4016"/>
        <end position="4036"/>
    </location>
</feature>
<dbReference type="InterPro" id="IPR011641">
    <property type="entry name" value="Tyr-kin_ephrin_A/B_rcpt-like"/>
</dbReference>